<dbReference type="SUPFAM" id="SSF53756">
    <property type="entry name" value="UDP-Glycosyltransferase/glycogen phosphorylase"/>
    <property type="match status" value="1"/>
</dbReference>
<sequence length="385" mass="42447">MKLALVTETYPPEINGVAMTLSQLVAGLREKGHQVQVVRPLQTSETCEPTSKPDSITVSGLPIPRYPDLRFGLPSRNRLIHSWQKSRPDIVHVATEGPLGLSAIRAAKRMGIPSTSTFHTNFHSYSEHYNAKFATRLVLAFLRWIHNQTESTMAPTQELADQLAAEGFRNTAVFGRGVNLKVFNPQARDQGLRRSWGADPETPVIIHVSRLAAEKNYSLLLKSYKAILHACPNAKFVIVGGGPMESALKRDFPFAIFPGAIPLENRPALARLYASSDIFLYPSKTETYGNVATEAMACGNALVGFDYAAPGQHIKQGITGFKADLDDDESFVEHGLKLATNTQLRREIGLAASGYSEAFDWQPIVDRFESILFQVKAENEMALLP</sequence>
<proteinExistence type="predicted"/>
<dbReference type="PANTHER" id="PTHR45947">
    <property type="entry name" value="SULFOQUINOVOSYL TRANSFERASE SQD2"/>
    <property type="match status" value="1"/>
</dbReference>
<dbReference type="Proteomes" id="UP000526501">
    <property type="component" value="Unassembled WGS sequence"/>
</dbReference>
<comment type="caution">
    <text evidence="3">The sequence shown here is derived from an EMBL/GenBank/DDBJ whole genome shotgun (WGS) entry which is preliminary data.</text>
</comment>
<dbReference type="CDD" id="cd03814">
    <property type="entry name" value="GT4-like"/>
    <property type="match status" value="1"/>
</dbReference>
<dbReference type="InterPro" id="IPR028098">
    <property type="entry name" value="Glyco_trans_4-like_N"/>
</dbReference>
<keyword evidence="3" id="KW-0808">Transferase</keyword>
<dbReference type="Gene3D" id="3.40.50.2000">
    <property type="entry name" value="Glycogen Phosphorylase B"/>
    <property type="match status" value="2"/>
</dbReference>
<feature type="domain" description="Glycosyltransferase subfamily 4-like N-terminal" evidence="2">
    <location>
        <begin position="14"/>
        <end position="181"/>
    </location>
</feature>
<dbReference type="Pfam" id="PF13439">
    <property type="entry name" value="Glyco_transf_4"/>
    <property type="match status" value="1"/>
</dbReference>
<evidence type="ECO:0000259" key="1">
    <source>
        <dbReference type="Pfam" id="PF00534"/>
    </source>
</evidence>
<dbReference type="AlphaFoldDB" id="A0A7X1B6G7"/>
<dbReference type="RefSeq" id="WP_185660391.1">
    <property type="nucleotide sequence ID" value="NZ_CAWPOO010000012.1"/>
</dbReference>
<dbReference type="GO" id="GO:0016757">
    <property type="term" value="F:glycosyltransferase activity"/>
    <property type="evidence" value="ECO:0007669"/>
    <property type="project" value="InterPro"/>
</dbReference>
<dbReference type="PANTHER" id="PTHR45947:SF3">
    <property type="entry name" value="SULFOQUINOVOSYL TRANSFERASE SQD2"/>
    <property type="match status" value="1"/>
</dbReference>
<keyword evidence="4" id="KW-1185">Reference proteome</keyword>
<dbReference type="InterPro" id="IPR050194">
    <property type="entry name" value="Glycosyltransferase_grp1"/>
</dbReference>
<name>A0A7X1B6G7_9BACT</name>
<feature type="domain" description="Glycosyl transferase family 1" evidence="1">
    <location>
        <begin position="193"/>
        <end position="350"/>
    </location>
</feature>
<gene>
    <name evidence="3" type="ORF">H5P27_10755</name>
</gene>
<evidence type="ECO:0000313" key="4">
    <source>
        <dbReference type="Proteomes" id="UP000526501"/>
    </source>
</evidence>
<evidence type="ECO:0000313" key="3">
    <source>
        <dbReference type="EMBL" id="MBC2606521.1"/>
    </source>
</evidence>
<reference evidence="3 4" key="1">
    <citation type="submission" date="2020-07" db="EMBL/GenBank/DDBJ databases">
        <authorList>
            <person name="Feng X."/>
        </authorList>
    </citation>
    <scope>NUCLEOTIDE SEQUENCE [LARGE SCALE GENOMIC DNA]</scope>
    <source>
        <strain evidence="3 4">JCM23202</strain>
    </source>
</reference>
<evidence type="ECO:0000259" key="2">
    <source>
        <dbReference type="Pfam" id="PF13439"/>
    </source>
</evidence>
<protein>
    <submittedName>
        <fullName evidence="3">Glycosyltransferase family 1 protein</fullName>
    </submittedName>
</protein>
<dbReference type="Pfam" id="PF00534">
    <property type="entry name" value="Glycos_transf_1"/>
    <property type="match status" value="1"/>
</dbReference>
<dbReference type="InterPro" id="IPR001296">
    <property type="entry name" value="Glyco_trans_1"/>
</dbReference>
<dbReference type="EMBL" id="JACHVC010000012">
    <property type="protein sequence ID" value="MBC2606521.1"/>
    <property type="molecule type" value="Genomic_DNA"/>
</dbReference>
<accession>A0A7X1B6G7</accession>
<organism evidence="3 4">
    <name type="scientific">Pelagicoccus albus</name>
    <dbReference type="NCBI Taxonomy" id="415222"/>
    <lineage>
        <taxon>Bacteria</taxon>
        <taxon>Pseudomonadati</taxon>
        <taxon>Verrucomicrobiota</taxon>
        <taxon>Opitutia</taxon>
        <taxon>Puniceicoccales</taxon>
        <taxon>Pelagicoccaceae</taxon>
        <taxon>Pelagicoccus</taxon>
    </lineage>
</organism>